<organism evidence="3 4">
    <name type="scientific">Mya arenaria</name>
    <name type="common">Soft-shell clam</name>
    <dbReference type="NCBI Taxonomy" id="6604"/>
    <lineage>
        <taxon>Eukaryota</taxon>
        <taxon>Metazoa</taxon>
        <taxon>Spiralia</taxon>
        <taxon>Lophotrochozoa</taxon>
        <taxon>Mollusca</taxon>
        <taxon>Bivalvia</taxon>
        <taxon>Autobranchia</taxon>
        <taxon>Heteroconchia</taxon>
        <taxon>Euheterodonta</taxon>
        <taxon>Imparidentia</taxon>
        <taxon>Neoheterodontei</taxon>
        <taxon>Myida</taxon>
        <taxon>Myoidea</taxon>
        <taxon>Myidae</taxon>
        <taxon>Mya</taxon>
    </lineage>
</organism>
<reference evidence="3" key="1">
    <citation type="submission" date="2022-11" db="EMBL/GenBank/DDBJ databases">
        <title>Centuries of genome instability and evolution in soft-shell clam transmissible cancer (bioRxiv).</title>
        <authorList>
            <person name="Hart S.F.M."/>
            <person name="Yonemitsu M.A."/>
            <person name="Giersch R.M."/>
            <person name="Beal B.F."/>
            <person name="Arriagada G."/>
            <person name="Davis B.W."/>
            <person name="Ostrander E.A."/>
            <person name="Goff S.P."/>
            <person name="Metzger M.J."/>
        </authorList>
    </citation>
    <scope>NUCLEOTIDE SEQUENCE</scope>
    <source>
        <strain evidence="3">MELC-2E11</strain>
        <tissue evidence="3">Siphon/mantle</tissue>
    </source>
</reference>
<dbReference type="EMBL" id="CP111018">
    <property type="protein sequence ID" value="WAR10529.1"/>
    <property type="molecule type" value="Genomic_DNA"/>
</dbReference>
<name>A0ABY7EN58_MYAAR</name>
<proteinExistence type="predicted"/>
<protein>
    <recommendedName>
        <fullName evidence="5">C-type lectin domain-containing protein</fullName>
    </recommendedName>
</protein>
<evidence type="ECO:0000313" key="4">
    <source>
        <dbReference type="Proteomes" id="UP001164746"/>
    </source>
</evidence>
<feature type="compositionally biased region" description="Basic and acidic residues" evidence="1">
    <location>
        <begin position="360"/>
        <end position="370"/>
    </location>
</feature>
<keyword evidence="2" id="KW-0812">Transmembrane</keyword>
<gene>
    <name evidence="3" type="ORF">MAR_035605</name>
</gene>
<evidence type="ECO:0000256" key="1">
    <source>
        <dbReference type="SAM" id="MobiDB-lite"/>
    </source>
</evidence>
<evidence type="ECO:0008006" key="5">
    <source>
        <dbReference type="Google" id="ProtNLM"/>
    </source>
</evidence>
<sequence length="448" mass="50475">MVCVTCCVFPGIWTDGLKKHSEAIESCKGRGGLAKSELFRRVPGTWSMPSLDNRDFISYDKLSDGILLNGESAWVAGYAQFREKFYTLEECQDANKQLNKYRETNVTYENNIFECVDLHGSNMRNFQCGMIEYNGVDWIQSSAKCLDSLSVMCTKRKTEKTDTWSDAIKFCGNTSDEMYPYLTEAMKAKANQSNKYWLSTFRSFRVHDQYSQNTDACLSVTRTGNYLALQPDDCGRSQKYICANDIEEGYNNKTDDTGSKEGDNNTNSKGMIALVVVVSLIIAVVICLRRRKATNGARKPIVSESSTATNVIKGTCAIINTTGHRVSSGNNIMEEHEYDTPGDGTDAHTVSSTKPNNSKIRSDKPDRDTSRQNQKLQKNYENFKHVSTENRKVDSDVDFEGEVVAKTDKHEYVALNQNMAPQSTEHEYAEMHVYNNTPVQNDDNEGYD</sequence>
<evidence type="ECO:0000256" key="2">
    <source>
        <dbReference type="SAM" id="Phobius"/>
    </source>
</evidence>
<keyword evidence="4" id="KW-1185">Reference proteome</keyword>
<keyword evidence="2" id="KW-0472">Membrane</keyword>
<keyword evidence="2" id="KW-1133">Transmembrane helix</keyword>
<feature type="compositionally biased region" description="Polar residues" evidence="1">
    <location>
        <begin position="348"/>
        <end position="359"/>
    </location>
</feature>
<accession>A0ABY7EN58</accession>
<evidence type="ECO:0000313" key="3">
    <source>
        <dbReference type="EMBL" id="WAR10529.1"/>
    </source>
</evidence>
<dbReference type="Proteomes" id="UP001164746">
    <property type="component" value="Chromosome 7"/>
</dbReference>
<feature type="region of interest" description="Disordered" evidence="1">
    <location>
        <begin position="334"/>
        <end position="376"/>
    </location>
</feature>
<feature type="transmembrane region" description="Helical" evidence="2">
    <location>
        <begin position="270"/>
        <end position="288"/>
    </location>
</feature>